<keyword evidence="2" id="KW-1185">Reference proteome</keyword>
<dbReference type="GO" id="GO:0003676">
    <property type="term" value="F:nucleic acid binding"/>
    <property type="evidence" value="ECO:0007669"/>
    <property type="project" value="InterPro"/>
</dbReference>
<gene>
    <name evidence="1" type="ORF">ALC56_14133</name>
</gene>
<proteinExistence type="predicted"/>
<dbReference type="Gene3D" id="3.30.420.10">
    <property type="entry name" value="Ribonuclease H-like superfamily/Ribonuclease H"/>
    <property type="match status" value="1"/>
</dbReference>
<protein>
    <submittedName>
        <fullName evidence="1">Uncharacterized protein</fullName>
    </submittedName>
</protein>
<dbReference type="AlphaFoldDB" id="A0A151JTR9"/>
<dbReference type="STRING" id="34720.A0A151JTR9"/>
<sequence length="85" mass="9966">MENSYDLITPNLWPPSSRDLIRIDYYVWGVIERETNKHPHNTISSLKDAITTTMINMNKEHLIRGCSRFRSRIESVNAANEDFIE</sequence>
<evidence type="ECO:0000313" key="1">
    <source>
        <dbReference type="EMBL" id="KYN31560.1"/>
    </source>
</evidence>
<reference evidence="1 2" key="1">
    <citation type="submission" date="2016-03" db="EMBL/GenBank/DDBJ databases">
        <title>Trachymyrmex septentrionalis WGS genome.</title>
        <authorList>
            <person name="Nygaard S."/>
            <person name="Hu H."/>
            <person name="Boomsma J."/>
            <person name="Zhang G."/>
        </authorList>
    </citation>
    <scope>NUCLEOTIDE SEQUENCE [LARGE SCALE GENOMIC DNA]</scope>
    <source>
        <strain evidence="1">Tsep2-gDNA-1</strain>
        <tissue evidence="1">Whole body</tissue>
    </source>
</reference>
<organism evidence="1 2">
    <name type="scientific">Trachymyrmex septentrionalis</name>
    <dbReference type="NCBI Taxonomy" id="34720"/>
    <lineage>
        <taxon>Eukaryota</taxon>
        <taxon>Metazoa</taxon>
        <taxon>Ecdysozoa</taxon>
        <taxon>Arthropoda</taxon>
        <taxon>Hexapoda</taxon>
        <taxon>Insecta</taxon>
        <taxon>Pterygota</taxon>
        <taxon>Neoptera</taxon>
        <taxon>Endopterygota</taxon>
        <taxon>Hymenoptera</taxon>
        <taxon>Apocrita</taxon>
        <taxon>Aculeata</taxon>
        <taxon>Formicoidea</taxon>
        <taxon>Formicidae</taxon>
        <taxon>Myrmicinae</taxon>
        <taxon>Trachymyrmex</taxon>
    </lineage>
</organism>
<evidence type="ECO:0000313" key="2">
    <source>
        <dbReference type="Proteomes" id="UP000078541"/>
    </source>
</evidence>
<dbReference type="EMBL" id="KQ981976">
    <property type="protein sequence ID" value="KYN31560.1"/>
    <property type="molecule type" value="Genomic_DNA"/>
</dbReference>
<accession>A0A151JTR9</accession>
<name>A0A151JTR9_9HYME</name>
<dbReference type="InterPro" id="IPR036397">
    <property type="entry name" value="RNaseH_sf"/>
</dbReference>
<dbReference type="Proteomes" id="UP000078541">
    <property type="component" value="Unassembled WGS sequence"/>
</dbReference>